<comment type="catalytic activity">
    <reaction evidence="8">
        <text>(S)-malate + NAD(+) = oxaloacetate + NADH + H(+)</text>
        <dbReference type="Rhea" id="RHEA:21432"/>
        <dbReference type="ChEBI" id="CHEBI:15378"/>
        <dbReference type="ChEBI" id="CHEBI:15589"/>
        <dbReference type="ChEBI" id="CHEBI:16452"/>
        <dbReference type="ChEBI" id="CHEBI:57540"/>
        <dbReference type="ChEBI" id="CHEBI:57945"/>
        <dbReference type="EC" id="1.1.1.37"/>
    </reaction>
</comment>
<evidence type="ECO:0000313" key="14">
    <source>
        <dbReference type="EMBL" id="RZC33645.1"/>
    </source>
</evidence>
<evidence type="ECO:0000256" key="9">
    <source>
        <dbReference type="PIRSR" id="PIRSR000102-1"/>
    </source>
</evidence>
<protein>
    <recommendedName>
        <fullName evidence="4">Malate dehydrogenase, mitochondrial</fullName>
        <ecNumber evidence="3">1.1.1.37</ecNumber>
    </recommendedName>
</protein>
<keyword evidence="7 10" id="KW-0520">NAD</keyword>
<dbReference type="InterPro" id="IPR001557">
    <property type="entry name" value="L-lactate/malate_DH"/>
</dbReference>
<evidence type="ECO:0000256" key="6">
    <source>
        <dbReference type="ARBA" id="ARBA00023002"/>
    </source>
</evidence>
<feature type="active site" description="Proton acceptor" evidence="9">
    <location>
        <position position="176"/>
    </location>
</feature>
<comment type="caution">
    <text evidence="14">The sequence shown here is derived from an EMBL/GenBank/DDBJ whole genome shotgun (WGS) entry which is preliminary data.</text>
</comment>
<dbReference type="SUPFAM" id="SSF56327">
    <property type="entry name" value="LDH C-terminal domain-like"/>
    <property type="match status" value="1"/>
</dbReference>
<evidence type="ECO:0000256" key="7">
    <source>
        <dbReference type="ARBA" id="ARBA00023027"/>
    </source>
</evidence>
<feature type="binding site" evidence="10">
    <location>
        <position position="93"/>
    </location>
    <ligand>
        <name>NAD(+)</name>
        <dbReference type="ChEBI" id="CHEBI:57540"/>
    </ligand>
</feature>
<dbReference type="EC" id="1.1.1.37" evidence="3"/>
<proteinExistence type="inferred from homology"/>
<evidence type="ECO:0000256" key="5">
    <source>
        <dbReference type="ARBA" id="ARBA00022532"/>
    </source>
</evidence>
<dbReference type="GO" id="GO:0019752">
    <property type="term" value="P:carboxylic acid metabolic process"/>
    <property type="evidence" value="ECO:0007669"/>
    <property type="project" value="InterPro"/>
</dbReference>
<feature type="domain" description="Lactate/malate dehydrogenase N-terminal" evidence="12">
    <location>
        <begin position="1"/>
        <end position="144"/>
    </location>
</feature>
<name>A0A482VLJ1_ASBVE</name>
<keyword evidence="5" id="KW-0816">Tricarboxylic acid cycle</keyword>
<dbReference type="AlphaFoldDB" id="A0A482VLJ1"/>
<dbReference type="PANTHER" id="PTHR11540:SF16">
    <property type="entry name" value="MALATE DEHYDROGENASE, MITOCHONDRIAL"/>
    <property type="match status" value="1"/>
</dbReference>
<feature type="domain" description="Lactate/malate dehydrogenase C-terminal" evidence="13">
    <location>
        <begin position="146"/>
        <end position="307"/>
    </location>
</feature>
<dbReference type="Pfam" id="PF00056">
    <property type="entry name" value="Ldh_1_N"/>
    <property type="match status" value="1"/>
</dbReference>
<dbReference type="PANTHER" id="PTHR11540">
    <property type="entry name" value="MALATE AND LACTATE DEHYDROGENASE"/>
    <property type="match status" value="1"/>
</dbReference>
<dbReference type="OrthoDB" id="755699at2759"/>
<dbReference type="Pfam" id="PF02866">
    <property type="entry name" value="Ldh_1_C"/>
    <property type="match status" value="1"/>
</dbReference>
<evidence type="ECO:0000313" key="15">
    <source>
        <dbReference type="Proteomes" id="UP000292052"/>
    </source>
</evidence>
<dbReference type="Gene3D" id="3.90.110.10">
    <property type="entry name" value="Lactate dehydrogenase/glycoside hydrolase, family 4, C-terminal"/>
    <property type="match status" value="1"/>
</dbReference>
<evidence type="ECO:0000259" key="13">
    <source>
        <dbReference type="Pfam" id="PF02866"/>
    </source>
</evidence>
<dbReference type="GO" id="GO:0006099">
    <property type="term" value="P:tricarboxylic acid cycle"/>
    <property type="evidence" value="ECO:0007669"/>
    <property type="project" value="UniProtKB-KW"/>
</dbReference>
<evidence type="ECO:0000256" key="11">
    <source>
        <dbReference type="RuleBase" id="RU003369"/>
    </source>
</evidence>
<dbReference type="SUPFAM" id="SSF51735">
    <property type="entry name" value="NAD(P)-binding Rossmann-fold domains"/>
    <property type="match status" value="1"/>
</dbReference>
<organism evidence="14 15">
    <name type="scientific">Asbolus verrucosus</name>
    <name type="common">Desert ironclad beetle</name>
    <dbReference type="NCBI Taxonomy" id="1661398"/>
    <lineage>
        <taxon>Eukaryota</taxon>
        <taxon>Metazoa</taxon>
        <taxon>Ecdysozoa</taxon>
        <taxon>Arthropoda</taxon>
        <taxon>Hexapoda</taxon>
        <taxon>Insecta</taxon>
        <taxon>Pterygota</taxon>
        <taxon>Neoptera</taxon>
        <taxon>Endopterygota</taxon>
        <taxon>Coleoptera</taxon>
        <taxon>Polyphaga</taxon>
        <taxon>Cucujiformia</taxon>
        <taxon>Tenebrionidae</taxon>
        <taxon>Pimeliinae</taxon>
        <taxon>Asbolus</taxon>
    </lineage>
</organism>
<reference evidence="14 15" key="1">
    <citation type="submission" date="2017-03" db="EMBL/GenBank/DDBJ databases">
        <title>Genome of the blue death feigning beetle - Asbolus verrucosus.</title>
        <authorList>
            <person name="Rider S.D."/>
        </authorList>
    </citation>
    <scope>NUCLEOTIDE SEQUENCE [LARGE SCALE GENOMIC DNA]</scope>
    <source>
        <strain evidence="14">Butters</strain>
        <tissue evidence="14">Head and leg muscle</tissue>
    </source>
</reference>
<gene>
    <name evidence="14" type="ORF">BDFB_005029</name>
</gene>
<dbReference type="FunFam" id="3.40.50.720:FF:000268">
    <property type="entry name" value="Malate dehydrogenase"/>
    <property type="match status" value="1"/>
</dbReference>
<keyword evidence="15" id="KW-1185">Reference proteome</keyword>
<evidence type="ECO:0000256" key="3">
    <source>
        <dbReference type="ARBA" id="ARBA00012995"/>
    </source>
</evidence>
<dbReference type="PIRSF" id="PIRSF000102">
    <property type="entry name" value="Lac_mal_DH"/>
    <property type="match status" value="1"/>
</dbReference>
<feature type="binding site" evidence="10">
    <location>
        <position position="33"/>
    </location>
    <ligand>
        <name>NAD(+)</name>
        <dbReference type="ChEBI" id="CHEBI:57540"/>
    </ligand>
</feature>
<dbReference type="InterPro" id="IPR036291">
    <property type="entry name" value="NAD(P)-bd_dom_sf"/>
</dbReference>
<dbReference type="InterPro" id="IPR015955">
    <property type="entry name" value="Lactate_DH/Glyco_Ohase_4_C"/>
</dbReference>
<sequence>MKVTVLGAGGKLGKAVSLMLKQSPFIDELCLYDNKSLSGFVNDLNYVDTKCRVTTYFGLKDINRALSRSNVVVILAAASHTSTHNYNSMFEKNAHVIKELAVNVAKFTPRSVIAIGTEPINSIVPMFSEIMKKHGHYNPFAIFGITTIDVVRANKFVAEVMGIDPECVVVPIIGGHTEKTIVPVLSQASPCNEFSNDELEDITNCVRGATDNLIKVRSSDGAYLSNAFATARFVLSLVKALRGQNNIVECAYVKSSAHPQLKYMVTPLLLGPGGITKNLGIPELTDYELCLFENAIPLLAEHIKKGEFVGGRPMDMVKGKLEDKPLCDPCDPNPKAPKCPPDHCELQSMIAGDKR</sequence>
<dbReference type="GO" id="GO:0070013">
    <property type="term" value="C:intracellular organelle lumen"/>
    <property type="evidence" value="ECO:0007669"/>
    <property type="project" value="UniProtKB-ARBA"/>
</dbReference>
<feature type="binding site" evidence="10">
    <location>
        <begin position="7"/>
        <end position="13"/>
    </location>
    <ligand>
        <name>NAD(+)</name>
        <dbReference type="ChEBI" id="CHEBI:57540"/>
    </ligand>
</feature>
<evidence type="ECO:0000256" key="1">
    <source>
        <dbReference type="ARBA" id="ARBA00008824"/>
    </source>
</evidence>
<evidence type="ECO:0000256" key="2">
    <source>
        <dbReference type="ARBA" id="ARBA00011738"/>
    </source>
</evidence>
<dbReference type="GO" id="GO:0030060">
    <property type="term" value="F:L-malate dehydrogenase (NAD+) activity"/>
    <property type="evidence" value="ECO:0007669"/>
    <property type="project" value="UniProtKB-EC"/>
</dbReference>
<dbReference type="FunFam" id="3.90.110.10:FF:000009">
    <property type="entry name" value="Malate dehydrogenase"/>
    <property type="match status" value="1"/>
</dbReference>
<dbReference type="InterPro" id="IPR001236">
    <property type="entry name" value="Lactate/malate_DH_N"/>
</dbReference>
<dbReference type="InterPro" id="IPR022383">
    <property type="entry name" value="Lactate/malate_DH_C"/>
</dbReference>
<evidence type="ECO:0000256" key="4">
    <source>
        <dbReference type="ARBA" id="ARBA00016075"/>
    </source>
</evidence>
<evidence type="ECO:0000256" key="8">
    <source>
        <dbReference type="ARBA" id="ARBA00048313"/>
    </source>
</evidence>
<comment type="similarity">
    <text evidence="1">Belongs to the LDH/MDH superfamily. MDH type 1 family.</text>
</comment>
<comment type="subunit">
    <text evidence="2">Homodimer.</text>
</comment>
<dbReference type="Proteomes" id="UP000292052">
    <property type="component" value="Unassembled WGS sequence"/>
</dbReference>
<evidence type="ECO:0000256" key="10">
    <source>
        <dbReference type="PIRSR" id="PIRSR000102-3"/>
    </source>
</evidence>
<dbReference type="EMBL" id="QDEB01087195">
    <property type="protein sequence ID" value="RZC33645.1"/>
    <property type="molecule type" value="Genomic_DNA"/>
</dbReference>
<dbReference type="STRING" id="1661398.A0A482VLJ1"/>
<keyword evidence="6 11" id="KW-0560">Oxidoreductase</keyword>
<dbReference type="GO" id="GO:0005739">
    <property type="term" value="C:mitochondrion"/>
    <property type="evidence" value="ECO:0007669"/>
    <property type="project" value="TreeGrafter"/>
</dbReference>
<accession>A0A482VLJ1</accession>
<dbReference type="Gene3D" id="3.40.50.720">
    <property type="entry name" value="NAD(P)-binding Rossmann-like Domain"/>
    <property type="match status" value="1"/>
</dbReference>
<evidence type="ECO:0000259" key="12">
    <source>
        <dbReference type="Pfam" id="PF00056"/>
    </source>
</evidence>